<feature type="region of interest" description="Disordered" evidence="2">
    <location>
        <begin position="185"/>
        <end position="208"/>
    </location>
</feature>
<name>A0A061J4B1_TRYRA</name>
<feature type="region of interest" description="Disordered" evidence="2">
    <location>
        <begin position="933"/>
        <end position="956"/>
    </location>
</feature>
<gene>
    <name evidence="3" type="ORF">TRSC58_01987</name>
</gene>
<dbReference type="VEuPathDB" id="TriTrypDB:TRSC58_01987"/>
<reference evidence="3 4" key="1">
    <citation type="submission" date="2013-07" db="EMBL/GenBank/DDBJ databases">
        <authorList>
            <person name="Stoco P.H."/>
            <person name="Wagner G."/>
            <person name="Gerber A."/>
            <person name="Zaha A."/>
            <person name="Thompson C."/>
            <person name="Bartholomeu D.C."/>
            <person name="Luckemeyer D.D."/>
            <person name="Bahia D."/>
            <person name="Loreto E."/>
            <person name="Prestes E.B."/>
            <person name="Lima F.M."/>
            <person name="Rodrigues-Luiz G."/>
            <person name="Vallejo G.A."/>
            <person name="Filho J.F."/>
            <person name="Monteiro K.M."/>
            <person name="Tyler K.M."/>
            <person name="de Almeida L.G."/>
            <person name="Ortiz M.F."/>
            <person name="Siervo M.A."/>
            <person name="de Moraes M.H."/>
            <person name="Cunha O.L."/>
            <person name="Mendonca-Neto R."/>
            <person name="Silva R."/>
            <person name="Teixeira S.M."/>
            <person name="Murta S.M."/>
            <person name="Sincero T.C."/>
            <person name="Mendes T.A."/>
            <person name="Urmenyi T.P."/>
            <person name="Silva V.G."/>
            <person name="da Rocha W.D."/>
            <person name="Andersson B."/>
            <person name="Romanha A.J."/>
            <person name="Steindel M."/>
            <person name="de Vasconcelos A.T."/>
            <person name="Grisard E.C."/>
        </authorList>
    </citation>
    <scope>NUCLEOTIDE SEQUENCE [LARGE SCALE GENOMIC DNA]</scope>
    <source>
        <strain evidence="3 4">SC58</strain>
    </source>
</reference>
<feature type="region of interest" description="Disordered" evidence="2">
    <location>
        <begin position="28"/>
        <end position="114"/>
    </location>
</feature>
<feature type="compositionally biased region" description="Basic and acidic residues" evidence="2">
    <location>
        <begin position="98"/>
        <end position="107"/>
    </location>
</feature>
<feature type="coiled-coil region" evidence="1">
    <location>
        <begin position="439"/>
        <end position="551"/>
    </location>
</feature>
<feature type="coiled-coil region" evidence="1">
    <location>
        <begin position="692"/>
        <end position="765"/>
    </location>
</feature>
<evidence type="ECO:0000256" key="2">
    <source>
        <dbReference type="SAM" id="MobiDB-lite"/>
    </source>
</evidence>
<feature type="compositionally biased region" description="Acidic residues" evidence="2">
    <location>
        <begin position="945"/>
        <end position="954"/>
    </location>
</feature>
<feature type="coiled-coil region" evidence="1">
    <location>
        <begin position="130"/>
        <end position="164"/>
    </location>
</feature>
<dbReference type="AlphaFoldDB" id="A0A061J4B1"/>
<feature type="region of interest" description="Disordered" evidence="2">
    <location>
        <begin position="670"/>
        <end position="692"/>
    </location>
</feature>
<proteinExistence type="predicted"/>
<feature type="compositionally biased region" description="Basic and acidic residues" evidence="2">
    <location>
        <begin position="80"/>
        <end position="91"/>
    </location>
</feature>
<sequence>MSGSGGGDSSADPSILVVEAALNESLGNQSSCGKWRQAGEVEEQHWPPASSLPLPPLADGRIVRRSSTSHSTIEAEAEGEGSRRVADRRWGDGGLDADNDRNGGLERSEEDEDDMAERVLAVLQQKDMLLEEQARELQHHAKEATQLRRELDGVREEKRLLTQQLRGLLGGTTHISSAMGRGVERDAQPSDLSMQPQRVDAQLQSQGAEQQQDARLFMEHIDQLMAQLAQAQREATARETRHTQDLDAIQREMQEFSTLVEDMHATKTALRRTQEQLGKTNEAMAQCQLERDRLVRTLQDALRREGAEHQRVRAEAHASERAAAAAEAKCRRIEAAHLRSSEEVRTLRIEMRQLVDKNAALTLRAESAEQQLQRFQKQHAEERVAAAAAHQQLQAELDAKLQEMSQLRSTRDAQSYLLAEEDKRQASFRAEVQECVHSTQQLEEAFLRCEQRRREAEERETRVSAERDALRTKLQRLASASRRELLEQQQLAEEMRGFHQTKLQQLQQAAEQQRQRAERLEEANVGAVQECQTLQSSLDGVQQQLEAVSAELHEQRLSHGALLAASQQAHDECVAREKHAVAQLGEVQGRLKRRECAWRELRAKVQWLEEREQRRHLAEAANTLLRARQGRHPSQPQRKRQSQAHLHDEVAAVNVGGNPLGISAVDVSTTRSTDTSLSTMAPAPPPPPPQQQDAWQAKLRALESRCASLKQQLDSRQNGYHALVEDRKALQRQMHALQELVHKQMGALERQHRDAIKHLEEAHRRRTLAACREAADASALRESYCRSGVARVVSELMAFLRALEGHAAWLMRHRAGLQEAPVKSVHDGKENVLRAACDDITRNCLGVEGGWEALLHHASLANSGCERAGRNGSSLTAAMRRRIRCCLFDYLQAQLLRKPVAAAAATTTAEAAAMALPVVRRLTRKKKSLNVGLAASSDGSGDGHDDFDEDEPEDGTERPLVELLMECVECVYGDDTL</sequence>
<dbReference type="OrthoDB" id="249147at2759"/>
<comment type="caution">
    <text evidence="3">The sequence shown here is derived from an EMBL/GenBank/DDBJ whole genome shotgun (WGS) entry which is preliminary data.</text>
</comment>
<feature type="compositionally biased region" description="Low complexity" evidence="2">
    <location>
        <begin position="670"/>
        <end position="681"/>
    </location>
</feature>
<feature type="coiled-coil region" evidence="1">
    <location>
        <begin position="214"/>
        <end position="241"/>
    </location>
</feature>
<organism evidence="3 4">
    <name type="scientific">Trypanosoma rangeli SC58</name>
    <dbReference type="NCBI Taxonomy" id="429131"/>
    <lineage>
        <taxon>Eukaryota</taxon>
        <taxon>Discoba</taxon>
        <taxon>Euglenozoa</taxon>
        <taxon>Kinetoplastea</taxon>
        <taxon>Metakinetoplastina</taxon>
        <taxon>Trypanosomatida</taxon>
        <taxon>Trypanosomatidae</taxon>
        <taxon>Trypanosoma</taxon>
        <taxon>Herpetosoma</taxon>
    </lineage>
</organism>
<keyword evidence="1" id="KW-0175">Coiled coil</keyword>
<evidence type="ECO:0000256" key="1">
    <source>
        <dbReference type="SAM" id="Coils"/>
    </source>
</evidence>
<evidence type="ECO:0000313" key="4">
    <source>
        <dbReference type="Proteomes" id="UP000031737"/>
    </source>
</evidence>
<dbReference type="Proteomes" id="UP000031737">
    <property type="component" value="Unassembled WGS sequence"/>
</dbReference>
<keyword evidence="4" id="KW-1185">Reference proteome</keyword>
<protein>
    <submittedName>
        <fullName evidence="3">Uncharacterized protein</fullName>
    </submittedName>
</protein>
<evidence type="ECO:0000313" key="3">
    <source>
        <dbReference type="EMBL" id="ESL10283.1"/>
    </source>
</evidence>
<accession>A0A061J4B1</accession>
<dbReference type="EMBL" id="AUPL01001987">
    <property type="protein sequence ID" value="ESL10283.1"/>
    <property type="molecule type" value="Genomic_DNA"/>
</dbReference>
<feature type="coiled-coil region" evidence="1">
    <location>
        <begin position="270"/>
        <end position="410"/>
    </location>
</feature>